<feature type="compositionally biased region" description="Polar residues" evidence="1">
    <location>
        <begin position="133"/>
        <end position="157"/>
    </location>
</feature>
<dbReference type="AlphaFoldDB" id="A0AAV1Y7I1"/>
<evidence type="ECO:0000256" key="1">
    <source>
        <dbReference type="SAM" id="MobiDB-lite"/>
    </source>
</evidence>
<reference evidence="2 3" key="1">
    <citation type="submission" date="2024-03" db="EMBL/GenBank/DDBJ databases">
        <authorList>
            <person name="Martinez-Hernandez J."/>
        </authorList>
    </citation>
    <scope>NUCLEOTIDE SEQUENCE [LARGE SCALE GENOMIC DNA]</scope>
</reference>
<evidence type="ECO:0008006" key="4">
    <source>
        <dbReference type="Google" id="ProtNLM"/>
    </source>
</evidence>
<accession>A0AAV1Y7I1</accession>
<dbReference type="Proteomes" id="UP001497480">
    <property type="component" value="Unassembled WGS sequence"/>
</dbReference>
<evidence type="ECO:0000313" key="2">
    <source>
        <dbReference type="EMBL" id="CAL0329083.1"/>
    </source>
</evidence>
<feature type="region of interest" description="Disordered" evidence="1">
    <location>
        <begin position="115"/>
        <end position="161"/>
    </location>
</feature>
<dbReference type="EMBL" id="CAXHTB010000021">
    <property type="protein sequence ID" value="CAL0329083.1"/>
    <property type="molecule type" value="Genomic_DNA"/>
</dbReference>
<gene>
    <name evidence="2" type="ORF">LLUT_LOCUS30143</name>
</gene>
<evidence type="ECO:0000313" key="3">
    <source>
        <dbReference type="Proteomes" id="UP001497480"/>
    </source>
</evidence>
<proteinExistence type="predicted"/>
<keyword evidence="3" id="KW-1185">Reference proteome</keyword>
<feature type="region of interest" description="Disordered" evidence="1">
    <location>
        <begin position="195"/>
        <end position="231"/>
    </location>
</feature>
<comment type="caution">
    <text evidence="2">The sequence shown here is derived from an EMBL/GenBank/DDBJ whole genome shotgun (WGS) entry which is preliminary data.</text>
</comment>
<protein>
    <recommendedName>
        <fullName evidence="4">Aminotransferase-like plant mobile domain-containing protein</fullName>
    </recommendedName>
</protein>
<sequence length="231" mass="26884">MDLRAKNDYNWPEKHNEWIQIWNNMNNYNWPRTTTIGHYSDYMQWYLPRTRKFISPGRAYSIGSYNFIKTICDQCPPSNEFPSRMDTIHDIFLNCDNMMDVYYQLLPDAFSNTNNEAPPPQQFHMPAAPEIPQPQSQTQTDTHLQPYTQTRHSQQQPPLGFEAFGGMGNYSFSHLPSSSQVPLFGTTSSTPLFAFNSPPYYQPTMPSQLDDDDEDEKEQQLVRGGARHRQQ</sequence>
<name>A0AAV1Y7I1_LUPLU</name>
<organism evidence="2 3">
    <name type="scientific">Lupinus luteus</name>
    <name type="common">European yellow lupine</name>
    <dbReference type="NCBI Taxonomy" id="3873"/>
    <lineage>
        <taxon>Eukaryota</taxon>
        <taxon>Viridiplantae</taxon>
        <taxon>Streptophyta</taxon>
        <taxon>Embryophyta</taxon>
        <taxon>Tracheophyta</taxon>
        <taxon>Spermatophyta</taxon>
        <taxon>Magnoliopsida</taxon>
        <taxon>eudicotyledons</taxon>
        <taxon>Gunneridae</taxon>
        <taxon>Pentapetalae</taxon>
        <taxon>rosids</taxon>
        <taxon>fabids</taxon>
        <taxon>Fabales</taxon>
        <taxon>Fabaceae</taxon>
        <taxon>Papilionoideae</taxon>
        <taxon>50 kb inversion clade</taxon>
        <taxon>genistoids sensu lato</taxon>
        <taxon>core genistoids</taxon>
        <taxon>Genisteae</taxon>
        <taxon>Lupinus</taxon>
    </lineage>
</organism>